<evidence type="ECO:0000313" key="1">
    <source>
        <dbReference type="EMBL" id="ORY21249.1"/>
    </source>
</evidence>
<dbReference type="AlphaFoldDB" id="A0A1Y2AF83"/>
<dbReference type="InParanoid" id="A0A1Y2AF83"/>
<name>A0A1Y2AF83_9TREE</name>
<sequence>MVLTRVFFPKVMRVSRDKNAKSQFEDQRIKRPLGSFIKSVFGVHMLTTLTRRFGYKTKTHTQKNDLELWFWHSHAASFTLDRFFVVYVYVSASIVLTEQTKGKHKLWYAKLFSSRATK</sequence>
<keyword evidence="2" id="KW-1185">Reference proteome</keyword>
<accession>A0A1Y2AF83</accession>
<comment type="caution">
    <text evidence="1">The sequence shown here is derived from an EMBL/GenBank/DDBJ whole genome shotgun (WGS) entry which is preliminary data.</text>
</comment>
<proteinExistence type="predicted"/>
<dbReference type="EMBL" id="MCFC01000115">
    <property type="protein sequence ID" value="ORY21249.1"/>
    <property type="molecule type" value="Genomic_DNA"/>
</dbReference>
<gene>
    <name evidence="1" type="ORF">BCR39DRAFT_65853</name>
</gene>
<protein>
    <submittedName>
        <fullName evidence="1">Uncharacterized protein</fullName>
    </submittedName>
</protein>
<dbReference type="Proteomes" id="UP000193986">
    <property type="component" value="Unassembled WGS sequence"/>
</dbReference>
<reference evidence="1 2" key="1">
    <citation type="submission" date="2016-07" db="EMBL/GenBank/DDBJ databases">
        <title>Pervasive Adenine N6-methylation of Active Genes in Fungi.</title>
        <authorList>
            <consortium name="DOE Joint Genome Institute"/>
            <person name="Mondo S.J."/>
            <person name="Dannebaum R.O."/>
            <person name="Kuo R.C."/>
            <person name="Labutti K."/>
            <person name="Haridas S."/>
            <person name="Kuo A."/>
            <person name="Salamov A."/>
            <person name="Ahrendt S.R."/>
            <person name="Lipzen A."/>
            <person name="Sullivan W."/>
            <person name="Andreopoulos W.B."/>
            <person name="Clum A."/>
            <person name="Lindquist E."/>
            <person name="Daum C."/>
            <person name="Ramamoorthy G.K."/>
            <person name="Gryganskyi A."/>
            <person name="Culley D."/>
            <person name="Magnuson J.K."/>
            <person name="James T.Y."/>
            <person name="O'Malley M.A."/>
            <person name="Stajich J.E."/>
            <person name="Spatafora J.W."/>
            <person name="Visel A."/>
            <person name="Grigoriev I.V."/>
        </authorList>
    </citation>
    <scope>NUCLEOTIDE SEQUENCE [LARGE SCALE GENOMIC DNA]</scope>
    <source>
        <strain evidence="1 2">68-887.2</strain>
    </source>
</reference>
<evidence type="ECO:0000313" key="2">
    <source>
        <dbReference type="Proteomes" id="UP000193986"/>
    </source>
</evidence>
<organism evidence="1 2">
    <name type="scientific">Naematelia encephala</name>
    <dbReference type="NCBI Taxonomy" id="71784"/>
    <lineage>
        <taxon>Eukaryota</taxon>
        <taxon>Fungi</taxon>
        <taxon>Dikarya</taxon>
        <taxon>Basidiomycota</taxon>
        <taxon>Agaricomycotina</taxon>
        <taxon>Tremellomycetes</taxon>
        <taxon>Tremellales</taxon>
        <taxon>Naemateliaceae</taxon>
        <taxon>Naematelia</taxon>
    </lineage>
</organism>